<dbReference type="InterPro" id="IPR036895">
    <property type="entry name" value="Uracil-DNA_glycosylase-like_sf"/>
</dbReference>
<organism evidence="2 3">
    <name type="scientific">Croceicoccus esteveae</name>
    <dbReference type="NCBI Taxonomy" id="3075597"/>
    <lineage>
        <taxon>Bacteria</taxon>
        <taxon>Pseudomonadati</taxon>
        <taxon>Pseudomonadota</taxon>
        <taxon>Alphaproteobacteria</taxon>
        <taxon>Sphingomonadales</taxon>
        <taxon>Erythrobacteraceae</taxon>
        <taxon>Croceicoccus</taxon>
    </lineage>
</organism>
<dbReference type="InterPro" id="IPR005122">
    <property type="entry name" value="Uracil-DNA_glycosylase-like"/>
</dbReference>
<accession>A0ABU2ZG36</accession>
<protein>
    <submittedName>
        <fullName evidence="2">Uracil-DNA glycosylase family protein</fullName>
    </submittedName>
</protein>
<dbReference type="Gene3D" id="3.40.470.10">
    <property type="entry name" value="Uracil-DNA glycosylase-like domain"/>
    <property type="match status" value="1"/>
</dbReference>
<dbReference type="PANTHER" id="PTHR42160:SF1">
    <property type="entry name" value="URACIL-DNA GLYCOSYLASE SUPERFAMILY PROTEIN"/>
    <property type="match status" value="1"/>
</dbReference>
<sequence length="202" mass="22048">MEPGIGAGDEEHSALATLLGDVRACRRCSEFLPLGPRPLLQVSSDARVLVCSQAPGSKAHASGICFDDASGNRLREWMGITPGQFYDAQRVAILPMGLCYPGKAKAGDAPPRPECAPLWRQRLLQSMPGISLTLLVGGYAQAHVLGPGRVSDRVRNFASQPGYLSLPHPSWRSTGWMRRNPWFSQEVLPHLRNSVRQALQIN</sequence>
<comment type="caution">
    <text evidence="2">The sequence shown here is derived from an EMBL/GenBank/DDBJ whole genome shotgun (WGS) entry which is preliminary data.</text>
</comment>
<dbReference type="InterPro" id="IPR047124">
    <property type="entry name" value="HI_0220.2"/>
</dbReference>
<evidence type="ECO:0000313" key="3">
    <source>
        <dbReference type="Proteomes" id="UP001259803"/>
    </source>
</evidence>
<evidence type="ECO:0000259" key="1">
    <source>
        <dbReference type="SMART" id="SM00986"/>
    </source>
</evidence>
<dbReference type="CDD" id="cd10033">
    <property type="entry name" value="UDG_like"/>
    <property type="match status" value="1"/>
</dbReference>
<gene>
    <name evidence="2" type="ORF">RM533_03620</name>
</gene>
<dbReference type="Proteomes" id="UP001259803">
    <property type="component" value="Unassembled WGS sequence"/>
</dbReference>
<feature type="domain" description="Uracil-DNA glycosylase-like" evidence="1">
    <location>
        <begin position="39"/>
        <end position="192"/>
    </location>
</feature>
<proteinExistence type="predicted"/>
<dbReference type="SMART" id="SM00986">
    <property type="entry name" value="UDG"/>
    <property type="match status" value="1"/>
</dbReference>
<evidence type="ECO:0000313" key="2">
    <source>
        <dbReference type="EMBL" id="MDT0575269.1"/>
    </source>
</evidence>
<dbReference type="PANTHER" id="PTHR42160">
    <property type="entry name" value="URACIL-DNA GLYCOSYLASE SUPERFAMILY PROTEIN"/>
    <property type="match status" value="1"/>
</dbReference>
<reference evidence="2 3" key="1">
    <citation type="submission" date="2023-09" db="EMBL/GenBank/DDBJ databases">
        <authorList>
            <person name="Rey-Velasco X."/>
        </authorList>
    </citation>
    <scope>NUCLEOTIDE SEQUENCE [LARGE SCALE GENOMIC DNA]</scope>
    <source>
        <strain evidence="2 3">F390</strain>
    </source>
</reference>
<dbReference type="SMART" id="SM00987">
    <property type="entry name" value="UreE_C"/>
    <property type="match status" value="1"/>
</dbReference>
<dbReference type="RefSeq" id="WP_311339845.1">
    <property type="nucleotide sequence ID" value="NZ_JAVRHS010000002.1"/>
</dbReference>
<dbReference type="Pfam" id="PF03167">
    <property type="entry name" value="UDG"/>
    <property type="match status" value="1"/>
</dbReference>
<dbReference type="EMBL" id="JAVRHS010000002">
    <property type="protein sequence ID" value="MDT0575269.1"/>
    <property type="molecule type" value="Genomic_DNA"/>
</dbReference>
<dbReference type="SUPFAM" id="SSF52141">
    <property type="entry name" value="Uracil-DNA glycosylase-like"/>
    <property type="match status" value="1"/>
</dbReference>
<name>A0ABU2ZG36_9SPHN</name>
<keyword evidence="3" id="KW-1185">Reference proteome</keyword>